<reference evidence="1 2" key="1">
    <citation type="submission" date="2020-04" db="EMBL/GenBank/DDBJ databases">
        <title>Salinimonas sp. HHU 13199.</title>
        <authorList>
            <person name="Cui X."/>
            <person name="Zhang D."/>
        </authorList>
    </citation>
    <scope>NUCLEOTIDE SEQUENCE [LARGE SCALE GENOMIC DNA]</scope>
    <source>
        <strain evidence="1 2">HHU 13199</strain>
    </source>
</reference>
<dbReference type="Proteomes" id="UP000624419">
    <property type="component" value="Unassembled WGS sequence"/>
</dbReference>
<comment type="caution">
    <text evidence="1">The sequence shown here is derived from an EMBL/GenBank/DDBJ whole genome shotgun (WGS) entry which is preliminary data.</text>
</comment>
<dbReference type="EMBL" id="JABBXD010000001">
    <property type="protein sequence ID" value="MBD3584433.1"/>
    <property type="molecule type" value="Genomic_DNA"/>
</dbReference>
<proteinExistence type="predicted"/>
<name>A0ABR8LDQ2_9ALTE</name>
<evidence type="ECO:0000313" key="1">
    <source>
        <dbReference type="EMBL" id="MBD3584433.1"/>
    </source>
</evidence>
<sequence length="141" mass="15590">MAGNNKSKPEKYRFFVKDNVVFDIPSDVYSPRQVDKWSQAILKTARELDDWVILSIPDISHTITQSAARQMKTDLARLSEHGCKGLLILTSTVNAKIFAHALDDADDTDGLQITGSESIENLCQKAQQLLGSPAVLNFIGE</sequence>
<keyword evidence="2" id="KW-1185">Reference proteome</keyword>
<protein>
    <submittedName>
        <fullName evidence="1">Uncharacterized protein</fullName>
    </submittedName>
</protein>
<gene>
    <name evidence="1" type="ORF">HHX48_01650</name>
</gene>
<organism evidence="1 2">
    <name type="scientific">Salinimonas profundi</name>
    <dbReference type="NCBI Taxonomy" id="2729140"/>
    <lineage>
        <taxon>Bacteria</taxon>
        <taxon>Pseudomonadati</taxon>
        <taxon>Pseudomonadota</taxon>
        <taxon>Gammaproteobacteria</taxon>
        <taxon>Alteromonadales</taxon>
        <taxon>Alteromonadaceae</taxon>
        <taxon>Alteromonas/Salinimonas group</taxon>
        <taxon>Salinimonas</taxon>
    </lineage>
</organism>
<evidence type="ECO:0000313" key="2">
    <source>
        <dbReference type="Proteomes" id="UP000624419"/>
    </source>
</evidence>
<accession>A0ABR8LDQ2</accession>
<dbReference type="RefSeq" id="WP_191021891.1">
    <property type="nucleotide sequence ID" value="NZ_JABBXD010000001.1"/>
</dbReference>